<dbReference type="AlphaFoldDB" id="A0AAD6XCQ2"/>
<keyword evidence="2" id="KW-1185">Reference proteome</keyword>
<sequence length="165" mass="17858">MASHASSSTQSSPPLSSLADWTRQHICEAFESPTNELTLLALDSTFSRALKATVNGDPVDFDGFSRLIASMAEHAAPTGPKVDWVFADETPDDAGHRNGVVKGEYFIRDIFGKIPGTDQLIEIETRKQVVGRIESQTSETGVDSRRIVTLDATVSVEPVNRSNAP</sequence>
<organism evidence="1 2">
    <name type="scientific">Mycena alexandri</name>
    <dbReference type="NCBI Taxonomy" id="1745969"/>
    <lineage>
        <taxon>Eukaryota</taxon>
        <taxon>Fungi</taxon>
        <taxon>Dikarya</taxon>
        <taxon>Basidiomycota</taxon>
        <taxon>Agaricomycotina</taxon>
        <taxon>Agaricomycetes</taxon>
        <taxon>Agaricomycetidae</taxon>
        <taxon>Agaricales</taxon>
        <taxon>Marasmiineae</taxon>
        <taxon>Mycenaceae</taxon>
        <taxon>Mycena</taxon>
    </lineage>
</organism>
<protein>
    <submittedName>
        <fullName evidence="1">Uncharacterized protein</fullName>
    </submittedName>
</protein>
<reference evidence="1" key="1">
    <citation type="submission" date="2023-03" db="EMBL/GenBank/DDBJ databases">
        <title>Massive genome expansion in bonnet fungi (Mycena s.s.) driven by repeated elements and novel gene families across ecological guilds.</title>
        <authorList>
            <consortium name="Lawrence Berkeley National Laboratory"/>
            <person name="Harder C.B."/>
            <person name="Miyauchi S."/>
            <person name="Viragh M."/>
            <person name="Kuo A."/>
            <person name="Thoen E."/>
            <person name="Andreopoulos B."/>
            <person name="Lu D."/>
            <person name="Skrede I."/>
            <person name="Drula E."/>
            <person name="Henrissat B."/>
            <person name="Morin E."/>
            <person name="Kohler A."/>
            <person name="Barry K."/>
            <person name="LaButti K."/>
            <person name="Morin E."/>
            <person name="Salamov A."/>
            <person name="Lipzen A."/>
            <person name="Mereny Z."/>
            <person name="Hegedus B."/>
            <person name="Baldrian P."/>
            <person name="Stursova M."/>
            <person name="Weitz H."/>
            <person name="Taylor A."/>
            <person name="Grigoriev I.V."/>
            <person name="Nagy L.G."/>
            <person name="Martin F."/>
            <person name="Kauserud H."/>
        </authorList>
    </citation>
    <scope>NUCLEOTIDE SEQUENCE</scope>
    <source>
        <strain evidence="1">CBHHK200</strain>
    </source>
</reference>
<dbReference type="EMBL" id="JARJCM010000005">
    <property type="protein sequence ID" value="KAJ7045127.1"/>
    <property type="molecule type" value="Genomic_DNA"/>
</dbReference>
<accession>A0AAD6XCQ2</accession>
<evidence type="ECO:0000313" key="1">
    <source>
        <dbReference type="EMBL" id="KAJ7045127.1"/>
    </source>
</evidence>
<comment type="caution">
    <text evidence="1">The sequence shown here is derived from an EMBL/GenBank/DDBJ whole genome shotgun (WGS) entry which is preliminary data.</text>
</comment>
<proteinExistence type="predicted"/>
<gene>
    <name evidence="1" type="ORF">C8F04DRAFT_1249570</name>
</gene>
<name>A0AAD6XCQ2_9AGAR</name>
<dbReference type="Proteomes" id="UP001218188">
    <property type="component" value="Unassembled WGS sequence"/>
</dbReference>
<evidence type="ECO:0000313" key="2">
    <source>
        <dbReference type="Proteomes" id="UP001218188"/>
    </source>
</evidence>